<dbReference type="KEGG" id="mnm:MNVM_29050"/>
<dbReference type="InterPro" id="IPR011944">
    <property type="entry name" value="Steroid_delta5-4_isomerase"/>
</dbReference>
<dbReference type="AlphaFoldDB" id="A0A7I7JRC3"/>
<proteinExistence type="predicted"/>
<reference evidence="1 2" key="1">
    <citation type="journal article" date="2019" name="Emerg. Microbes Infect.">
        <title>Comprehensive subspecies identification of 175 nontuberculous mycobacteria species based on 7547 genomic profiles.</title>
        <authorList>
            <person name="Matsumoto Y."/>
            <person name="Kinjo T."/>
            <person name="Motooka D."/>
            <person name="Nabeya D."/>
            <person name="Jung N."/>
            <person name="Uechi K."/>
            <person name="Horii T."/>
            <person name="Iida T."/>
            <person name="Fujita J."/>
            <person name="Nakamura S."/>
        </authorList>
    </citation>
    <scope>NUCLEOTIDE SEQUENCE [LARGE SCALE GENOMIC DNA]</scope>
    <source>
        <strain evidence="1 2">JCM 6391</strain>
    </source>
</reference>
<evidence type="ECO:0000313" key="1">
    <source>
        <dbReference type="EMBL" id="BBX13824.1"/>
    </source>
</evidence>
<accession>A0A7I7JRC3</accession>
<protein>
    <recommendedName>
        <fullName evidence="3">DUF4440 domain-containing protein</fullName>
    </recommendedName>
</protein>
<dbReference type="NCBIfam" id="TIGR02246">
    <property type="entry name" value="SgcJ/EcaC family oxidoreductase"/>
    <property type="match status" value="1"/>
</dbReference>
<dbReference type="RefSeq" id="WP_332101724.1">
    <property type="nucleotide sequence ID" value="NZ_AP022562.1"/>
</dbReference>
<keyword evidence="2" id="KW-1185">Reference proteome</keyword>
<gene>
    <name evidence="1" type="ORF">MNVM_29050</name>
</gene>
<dbReference type="Gene3D" id="3.10.450.50">
    <property type="match status" value="1"/>
</dbReference>
<dbReference type="Proteomes" id="UP000466997">
    <property type="component" value="Chromosome"/>
</dbReference>
<sequence>MFTRDADYVTFLGQHYKGREAIAAAYARLFAKLLRGSRLHTEITGLRFLTPSVALIRANAAVTKRGRQRNRRGVRVNTSVAVRTGEGWLLAASQNTTHRHLADQLMQKLAGSSSSSRHG</sequence>
<dbReference type="EMBL" id="AP022562">
    <property type="protein sequence ID" value="BBX13824.1"/>
    <property type="molecule type" value="Genomic_DNA"/>
</dbReference>
<dbReference type="InterPro" id="IPR032710">
    <property type="entry name" value="NTF2-like_dom_sf"/>
</dbReference>
<name>A0A7I7JRC3_9MYCO</name>
<dbReference type="SUPFAM" id="SSF54427">
    <property type="entry name" value="NTF2-like"/>
    <property type="match status" value="1"/>
</dbReference>
<evidence type="ECO:0000313" key="2">
    <source>
        <dbReference type="Proteomes" id="UP000466997"/>
    </source>
</evidence>
<evidence type="ECO:0008006" key="3">
    <source>
        <dbReference type="Google" id="ProtNLM"/>
    </source>
</evidence>
<organism evidence="1 2">
    <name type="scientific">Mycobacterium novum</name>
    <dbReference type="NCBI Taxonomy" id="2492438"/>
    <lineage>
        <taxon>Bacteria</taxon>
        <taxon>Bacillati</taxon>
        <taxon>Actinomycetota</taxon>
        <taxon>Actinomycetes</taxon>
        <taxon>Mycobacteriales</taxon>
        <taxon>Mycobacteriaceae</taxon>
        <taxon>Mycobacterium</taxon>
    </lineage>
</organism>